<dbReference type="AlphaFoldDB" id="A0A8X6IUI7"/>
<dbReference type="SUPFAM" id="SSF56672">
    <property type="entry name" value="DNA/RNA polymerases"/>
    <property type="match status" value="1"/>
</dbReference>
<gene>
    <name evidence="5" type="primary">pol</name>
    <name evidence="5" type="ORF">NPIL_585901</name>
</gene>
<dbReference type="PROSITE" id="PS50878">
    <property type="entry name" value="RT_POL"/>
    <property type="match status" value="1"/>
</dbReference>
<dbReference type="InterPro" id="IPR000477">
    <property type="entry name" value="RT_dom"/>
</dbReference>
<dbReference type="GO" id="GO:0008270">
    <property type="term" value="F:zinc ion binding"/>
    <property type="evidence" value="ECO:0007669"/>
    <property type="project" value="UniProtKB-KW"/>
</dbReference>
<dbReference type="PROSITE" id="PS50157">
    <property type="entry name" value="ZINC_FINGER_C2H2_2"/>
    <property type="match status" value="2"/>
</dbReference>
<feature type="compositionally biased region" description="Basic residues" evidence="2">
    <location>
        <begin position="1"/>
        <end position="11"/>
    </location>
</feature>
<dbReference type="InterPro" id="IPR043502">
    <property type="entry name" value="DNA/RNA_pol_sf"/>
</dbReference>
<keyword evidence="6" id="KW-1185">Reference proteome</keyword>
<dbReference type="SUPFAM" id="SSF57667">
    <property type="entry name" value="beta-beta-alpha zinc fingers"/>
    <property type="match status" value="1"/>
</dbReference>
<feature type="domain" description="C2H2-type" evidence="3">
    <location>
        <begin position="44"/>
        <end position="67"/>
    </location>
</feature>
<accession>A0A8X6IUI7</accession>
<feature type="domain" description="Reverse transcriptase" evidence="4">
    <location>
        <begin position="340"/>
        <end position="592"/>
    </location>
</feature>
<dbReference type="EMBL" id="BMAW01047342">
    <property type="protein sequence ID" value="GFS60206.1"/>
    <property type="molecule type" value="Genomic_DNA"/>
</dbReference>
<keyword evidence="1" id="KW-0862">Zinc</keyword>
<dbReference type="OrthoDB" id="6435358at2759"/>
<evidence type="ECO:0000313" key="5">
    <source>
        <dbReference type="EMBL" id="GFS60206.1"/>
    </source>
</evidence>
<dbReference type="PROSITE" id="PS00028">
    <property type="entry name" value="ZINC_FINGER_C2H2_1"/>
    <property type="match status" value="1"/>
</dbReference>
<keyword evidence="1" id="KW-0863">Zinc-finger</keyword>
<evidence type="ECO:0000259" key="4">
    <source>
        <dbReference type="PROSITE" id="PS50878"/>
    </source>
</evidence>
<sequence length="592" mass="66064">MDNLKRHHLKAHGQPFVKTAASTSSESGRMPHPEKENVAPTSSFVCPVCDKNCSTIHGLIRHLKIHASYGVSKPASHPCLLNGMMSSQAASIDNNRTTWVCSSCGFKASSKVGLDVHSRVHKRESLANKGTPIVSLPTPKQRKQLKKKKIAPLLVGSPGDLPLDRPLPDFQVPTDIVQETALEPSTEIPLIDLPSPNIIESFVEPLDALISEDIDDRLRLLEVINNDITVAIQQHFHLKKRQMSSSNPGSSKSEKQNKLKDPQTIQKAYAWNRRKCIRDLVESNDTRCSVHIDEIYSHFSSFGLLRPLTPPLPFPLHRNCLLLLSHSQRILEGYSPGSLTSAFLKKVPASWKQSETVLIHKKRDLADLSNWRPIALSNTIYKLFSKCLTRKLLDWCSANQTLSSYQKGFTPFDGVLEHNFVISQHLEDAHRLKRDSFACWIDISNAFGSIPHSILWSSLKAMGADMDFISLCQGIYQDSNTSILGLEGKTPPIPLKNGIKQGYPMSGILFDIVIDHVLHLIQGDEDREKILAFADDIVLLANSKQELQDNIIALWSRDIYISHLTNKCQYSDALKGNNAPPQPDEEGSSEEL</sequence>
<evidence type="ECO:0000256" key="1">
    <source>
        <dbReference type="PROSITE-ProRule" id="PRU00042"/>
    </source>
</evidence>
<dbReference type="Proteomes" id="UP000887013">
    <property type="component" value="Unassembled WGS sequence"/>
</dbReference>
<dbReference type="PANTHER" id="PTHR19446">
    <property type="entry name" value="REVERSE TRANSCRIPTASES"/>
    <property type="match status" value="1"/>
</dbReference>
<dbReference type="GO" id="GO:0071897">
    <property type="term" value="P:DNA biosynthetic process"/>
    <property type="evidence" value="ECO:0007669"/>
    <property type="project" value="UniProtKB-ARBA"/>
</dbReference>
<dbReference type="CDD" id="cd01650">
    <property type="entry name" value="RT_nLTR_like"/>
    <property type="match status" value="1"/>
</dbReference>
<dbReference type="Gene3D" id="3.30.160.60">
    <property type="entry name" value="Classic Zinc Finger"/>
    <property type="match status" value="1"/>
</dbReference>
<feature type="region of interest" description="Disordered" evidence="2">
    <location>
        <begin position="239"/>
        <end position="262"/>
    </location>
</feature>
<reference evidence="5" key="1">
    <citation type="submission" date="2020-08" db="EMBL/GenBank/DDBJ databases">
        <title>Multicomponent nature underlies the extraordinary mechanical properties of spider dragline silk.</title>
        <authorList>
            <person name="Kono N."/>
            <person name="Nakamura H."/>
            <person name="Mori M."/>
            <person name="Yoshida Y."/>
            <person name="Ohtoshi R."/>
            <person name="Malay A.D."/>
            <person name="Moran D.A.P."/>
            <person name="Tomita M."/>
            <person name="Numata K."/>
            <person name="Arakawa K."/>
        </authorList>
    </citation>
    <scope>NUCLEOTIDE SEQUENCE</scope>
</reference>
<name>A0A8X6IUI7_NEPPI</name>
<evidence type="ECO:0000256" key="2">
    <source>
        <dbReference type="SAM" id="MobiDB-lite"/>
    </source>
</evidence>
<feature type="region of interest" description="Disordered" evidence="2">
    <location>
        <begin position="1"/>
        <end position="37"/>
    </location>
</feature>
<feature type="domain" description="C2H2-type" evidence="3">
    <location>
        <begin position="99"/>
        <end position="126"/>
    </location>
</feature>
<dbReference type="InterPro" id="IPR013087">
    <property type="entry name" value="Znf_C2H2_type"/>
</dbReference>
<proteinExistence type="predicted"/>
<evidence type="ECO:0000259" key="3">
    <source>
        <dbReference type="PROSITE" id="PS50157"/>
    </source>
</evidence>
<protein>
    <submittedName>
        <fullName evidence="5">Retrovirus-related Pol polyprotein from type-2 retrotransposable element R2DM</fullName>
    </submittedName>
</protein>
<organism evidence="5 6">
    <name type="scientific">Nephila pilipes</name>
    <name type="common">Giant wood spider</name>
    <name type="synonym">Nephila maculata</name>
    <dbReference type="NCBI Taxonomy" id="299642"/>
    <lineage>
        <taxon>Eukaryota</taxon>
        <taxon>Metazoa</taxon>
        <taxon>Ecdysozoa</taxon>
        <taxon>Arthropoda</taxon>
        <taxon>Chelicerata</taxon>
        <taxon>Arachnida</taxon>
        <taxon>Araneae</taxon>
        <taxon>Araneomorphae</taxon>
        <taxon>Entelegynae</taxon>
        <taxon>Araneoidea</taxon>
        <taxon>Nephilidae</taxon>
        <taxon>Nephila</taxon>
    </lineage>
</organism>
<dbReference type="SMART" id="SM00355">
    <property type="entry name" value="ZnF_C2H2"/>
    <property type="match status" value="2"/>
</dbReference>
<dbReference type="Pfam" id="PF00078">
    <property type="entry name" value="RVT_1"/>
    <property type="match status" value="1"/>
</dbReference>
<feature type="compositionally biased region" description="Basic and acidic residues" evidence="2">
    <location>
        <begin position="252"/>
        <end position="261"/>
    </location>
</feature>
<dbReference type="InterPro" id="IPR036236">
    <property type="entry name" value="Znf_C2H2_sf"/>
</dbReference>
<comment type="caution">
    <text evidence="5">The sequence shown here is derived from an EMBL/GenBank/DDBJ whole genome shotgun (WGS) entry which is preliminary data.</text>
</comment>
<evidence type="ECO:0000313" key="6">
    <source>
        <dbReference type="Proteomes" id="UP000887013"/>
    </source>
</evidence>
<keyword evidence="1" id="KW-0479">Metal-binding</keyword>